<keyword evidence="1" id="KW-1133">Transmembrane helix</keyword>
<gene>
    <name evidence="2" type="ORF">ACFSTE_17045</name>
</gene>
<organism evidence="2 3">
    <name type="scientific">Aquimarina hainanensis</name>
    <dbReference type="NCBI Taxonomy" id="1578017"/>
    <lineage>
        <taxon>Bacteria</taxon>
        <taxon>Pseudomonadati</taxon>
        <taxon>Bacteroidota</taxon>
        <taxon>Flavobacteriia</taxon>
        <taxon>Flavobacteriales</taxon>
        <taxon>Flavobacteriaceae</taxon>
        <taxon>Aquimarina</taxon>
    </lineage>
</organism>
<name>A0ABW5NCI7_9FLAO</name>
<evidence type="ECO:0000313" key="2">
    <source>
        <dbReference type="EMBL" id="MFD2592546.1"/>
    </source>
</evidence>
<feature type="transmembrane region" description="Helical" evidence="1">
    <location>
        <begin position="40"/>
        <end position="59"/>
    </location>
</feature>
<evidence type="ECO:0000313" key="3">
    <source>
        <dbReference type="Proteomes" id="UP001597459"/>
    </source>
</evidence>
<protein>
    <recommendedName>
        <fullName evidence="4">Threonine/homoserine/homoserine lactone efflux protein</fullName>
    </recommendedName>
</protein>
<feature type="transmembrane region" description="Helical" evidence="1">
    <location>
        <begin position="150"/>
        <end position="169"/>
    </location>
</feature>
<keyword evidence="3" id="KW-1185">Reference proteome</keyword>
<dbReference type="Proteomes" id="UP001597459">
    <property type="component" value="Unassembled WGS sequence"/>
</dbReference>
<sequence>MEIVIYLGIGIVVTILGAIPLGTVNLSVIHTTIEKGKKEAFKIIIAAGVAELLLAFYAIYCNITIDRFIHQNRWIHYLLVFVFLVVGLLFMAKKTKQHTKRRNLSFTKNKYLIGFLLGVFNPPVLFFWILTISSMKTFSIELNKMTASLLLLFFGLGVYIGKTGTLYMYSKMALYFGERISFSQHLNKVIGILLLFIAFFQGSKIFLFD</sequence>
<comment type="caution">
    <text evidence="2">The sequence shown here is derived from an EMBL/GenBank/DDBJ whole genome shotgun (WGS) entry which is preliminary data.</text>
</comment>
<evidence type="ECO:0008006" key="4">
    <source>
        <dbReference type="Google" id="ProtNLM"/>
    </source>
</evidence>
<evidence type="ECO:0000256" key="1">
    <source>
        <dbReference type="SAM" id="Phobius"/>
    </source>
</evidence>
<feature type="transmembrane region" description="Helical" evidence="1">
    <location>
        <begin position="189"/>
        <end position="208"/>
    </location>
</feature>
<feature type="transmembrane region" description="Helical" evidence="1">
    <location>
        <begin position="111"/>
        <end position="130"/>
    </location>
</feature>
<keyword evidence="1" id="KW-0472">Membrane</keyword>
<proteinExistence type="predicted"/>
<dbReference type="RefSeq" id="WP_378254585.1">
    <property type="nucleotide sequence ID" value="NZ_JBHSJV010000001.1"/>
</dbReference>
<feature type="transmembrane region" description="Helical" evidence="1">
    <location>
        <begin position="74"/>
        <end position="91"/>
    </location>
</feature>
<keyword evidence="1" id="KW-0812">Transmembrane</keyword>
<feature type="transmembrane region" description="Helical" evidence="1">
    <location>
        <begin position="6"/>
        <end position="28"/>
    </location>
</feature>
<dbReference type="EMBL" id="JBHULX010000039">
    <property type="protein sequence ID" value="MFD2592546.1"/>
    <property type="molecule type" value="Genomic_DNA"/>
</dbReference>
<reference evidence="3" key="1">
    <citation type="journal article" date="2019" name="Int. J. Syst. Evol. Microbiol.">
        <title>The Global Catalogue of Microorganisms (GCM) 10K type strain sequencing project: providing services to taxonomists for standard genome sequencing and annotation.</title>
        <authorList>
            <consortium name="The Broad Institute Genomics Platform"/>
            <consortium name="The Broad Institute Genome Sequencing Center for Infectious Disease"/>
            <person name="Wu L."/>
            <person name="Ma J."/>
        </authorList>
    </citation>
    <scope>NUCLEOTIDE SEQUENCE [LARGE SCALE GENOMIC DNA]</scope>
    <source>
        <strain evidence="3">KCTC 42423</strain>
    </source>
</reference>
<accession>A0ABW5NCI7</accession>